<dbReference type="Pfam" id="PF00400">
    <property type="entry name" value="WD40"/>
    <property type="match status" value="1"/>
</dbReference>
<feature type="domain" description="Pre-C2HC" evidence="7">
    <location>
        <begin position="518"/>
        <end position="587"/>
    </location>
</feature>
<feature type="region of interest" description="Disordered" evidence="6">
    <location>
        <begin position="117"/>
        <end position="145"/>
    </location>
</feature>
<evidence type="ECO:0000256" key="1">
    <source>
        <dbReference type="ARBA" id="ARBA00004123"/>
    </source>
</evidence>
<feature type="region of interest" description="Disordered" evidence="6">
    <location>
        <begin position="357"/>
        <end position="406"/>
    </location>
</feature>
<dbReference type="SMART" id="SM00320">
    <property type="entry name" value="WD40"/>
    <property type="match status" value="2"/>
</dbReference>
<dbReference type="Pfam" id="PF07530">
    <property type="entry name" value="PRE_C2HC"/>
    <property type="match status" value="1"/>
</dbReference>
<name>A0A8S4CVP4_PLUXY</name>
<dbReference type="Pfam" id="PF12265">
    <property type="entry name" value="CAF1C_H4-bd"/>
    <property type="match status" value="1"/>
</dbReference>
<feature type="compositionally biased region" description="Acidic residues" evidence="6">
    <location>
        <begin position="125"/>
        <end position="140"/>
    </location>
</feature>
<evidence type="ECO:0000256" key="5">
    <source>
        <dbReference type="PROSITE-ProRule" id="PRU00221"/>
    </source>
</evidence>
<evidence type="ECO:0000313" key="9">
    <source>
        <dbReference type="Proteomes" id="UP000653454"/>
    </source>
</evidence>
<feature type="region of interest" description="Disordered" evidence="6">
    <location>
        <begin position="1"/>
        <end position="44"/>
    </location>
</feature>
<organism evidence="8 9">
    <name type="scientific">Plutella xylostella</name>
    <name type="common">Diamondback moth</name>
    <name type="synonym">Plutella maculipennis</name>
    <dbReference type="NCBI Taxonomy" id="51655"/>
    <lineage>
        <taxon>Eukaryota</taxon>
        <taxon>Metazoa</taxon>
        <taxon>Ecdysozoa</taxon>
        <taxon>Arthropoda</taxon>
        <taxon>Hexapoda</taxon>
        <taxon>Insecta</taxon>
        <taxon>Pterygota</taxon>
        <taxon>Neoptera</taxon>
        <taxon>Endopterygota</taxon>
        <taxon>Lepidoptera</taxon>
        <taxon>Glossata</taxon>
        <taxon>Ditrysia</taxon>
        <taxon>Yponomeutoidea</taxon>
        <taxon>Plutellidae</taxon>
        <taxon>Plutella</taxon>
    </lineage>
</organism>
<comment type="subcellular location">
    <subcellularLocation>
        <location evidence="1">Nucleus</location>
    </subcellularLocation>
</comment>
<keyword evidence="9" id="KW-1185">Reference proteome</keyword>
<evidence type="ECO:0000313" key="8">
    <source>
        <dbReference type="EMBL" id="CAG9087645.1"/>
    </source>
</evidence>
<dbReference type="GO" id="GO:0005730">
    <property type="term" value="C:nucleolus"/>
    <property type="evidence" value="ECO:0007669"/>
    <property type="project" value="TreeGrafter"/>
</dbReference>
<dbReference type="PROSITE" id="PS00678">
    <property type="entry name" value="WD_REPEATS_1"/>
    <property type="match status" value="1"/>
</dbReference>
<gene>
    <name evidence="8" type="ORF">PLXY2_LOCUS40</name>
</gene>
<dbReference type="InterPro" id="IPR019775">
    <property type="entry name" value="WD40_repeat_CS"/>
</dbReference>
<protein>
    <submittedName>
        <fullName evidence="8">(diamondback moth) hypothetical protein</fullName>
    </submittedName>
</protein>
<keyword evidence="2 5" id="KW-0853">WD repeat</keyword>
<dbReference type="SUPFAM" id="SSF50978">
    <property type="entry name" value="WD40 repeat-like"/>
    <property type="match status" value="1"/>
</dbReference>
<dbReference type="InterPro" id="IPR036322">
    <property type="entry name" value="WD40_repeat_dom_sf"/>
</dbReference>
<evidence type="ECO:0000256" key="6">
    <source>
        <dbReference type="SAM" id="MobiDB-lite"/>
    </source>
</evidence>
<dbReference type="PROSITE" id="PS50082">
    <property type="entry name" value="WD_REPEATS_2"/>
    <property type="match status" value="1"/>
</dbReference>
<evidence type="ECO:0000256" key="2">
    <source>
        <dbReference type="ARBA" id="ARBA00022574"/>
    </source>
</evidence>
<feature type="repeat" description="WD" evidence="5">
    <location>
        <begin position="263"/>
        <end position="298"/>
    </location>
</feature>
<dbReference type="InterPro" id="IPR022052">
    <property type="entry name" value="Histone-bd_RBBP4-like_N"/>
</dbReference>
<evidence type="ECO:0000256" key="3">
    <source>
        <dbReference type="ARBA" id="ARBA00022737"/>
    </source>
</evidence>
<keyword evidence="4" id="KW-0539">Nucleus</keyword>
<feature type="compositionally biased region" description="Acidic residues" evidence="6">
    <location>
        <begin position="1"/>
        <end position="34"/>
    </location>
</feature>
<dbReference type="GO" id="GO:0042254">
    <property type="term" value="P:ribosome biogenesis"/>
    <property type="evidence" value="ECO:0007669"/>
    <property type="project" value="TreeGrafter"/>
</dbReference>
<dbReference type="PROSITE" id="PS50294">
    <property type="entry name" value="WD_REPEATS_REGION"/>
    <property type="match status" value="1"/>
</dbReference>
<reference evidence="8" key="1">
    <citation type="submission" date="2020-11" db="EMBL/GenBank/DDBJ databases">
        <authorList>
            <person name="Whiteford S."/>
        </authorList>
    </citation>
    <scope>NUCLEOTIDE SEQUENCE</scope>
</reference>
<sequence>MSNENEDIMEASSAESEDDSMDEGEEGENEGGEEEAPKTYLPGQPLKEDEHLVCDQSAYVMLHQAQTGAPCLSFDIVDDNLGPNRDAFPMTAYMVAGTQASSTHLNNLIVIKMSNLHSTSKPENDESDSEEDDDDEEEDEEKKPQMSFAFVKHAGCVNRIRATNYKNSVLAATWSELGRVDIWNITQQLQAVDDPTVLERYNLDVVKNPVKPIYSFTGHQQEGFGMAWCPTEPGVLATGDCRRDIHIWRPNEGGTWDVDQRPLVGHTSSVEDIQWSPNERNVLASCSVDKTIRIWDTRAAPQKACMLTAENAHQSDINVISWNNKEPFIASVVSTTGRVSKTSAGNQMSQLSLSTKINLDPQNQPPLSEDDWQTVPVLSQQSRYKRKKQNQSPSPEKDVPLTNRYSSLHVDDTSTIKSVPNLVGMKPKQPSKPPPIFLYGVEDLNQLTFSIEEVVGQDDYSYKVVSKNQLILSSKTADIYKKLIEHIREKGLIGHTFTRKEDRSVKFFIKNLHHTTPKDVIIKAIEDTGNKVRGEVVNIRRRGTKEPYNIFIVNVEQNENNKLVKEIRYIFHQRVLIEDPRKSTIIPQCTRCQKYGHTKK</sequence>
<dbReference type="InterPro" id="IPR006579">
    <property type="entry name" value="Pre_C2HC_dom"/>
</dbReference>
<dbReference type="InterPro" id="IPR001680">
    <property type="entry name" value="WD40_rpt"/>
</dbReference>
<dbReference type="Gene3D" id="2.130.10.10">
    <property type="entry name" value="YVTN repeat-like/Quinoprotein amine dehydrogenase"/>
    <property type="match status" value="1"/>
</dbReference>
<comment type="caution">
    <text evidence="8">The sequence shown here is derived from an EMBL/GenBank/DDBJ whole genome shotgun (WGS) entry which is preliminary data.</text>
</comment>
<dbReference type="EMBL" id="CAJHNJ030000001">
    <property type="protein sequence ID" value="CAG9087645.1"/>
    <property type="molecule type" value="Genomic_DNA"/>
</dbReference>
<accession>A0A8S4CVP4</accession>
<keyword evidence="3" id="KW-0677">Repeat</keyword>
<evidence type="ECO:0000256" key="4">
    <source>
        <dbReference type="ARBA" id="ARBA00023242"/>
    </source>
</evidence>
<proteinExistence type="predicted"/>
<dbReference type="InterPro" id="IPR051972">
    <property type="entry name" value="Glutamate-rich_WD_repeat"/>
</dbReference>
<dbReference type="Proteomes" id="UP000653454">
    <property type="component" value="Unassembled WGS sequence"/>
</dbReference>
<dbReference type="AlphaFoldDB" id="A0A8S4CVP4"/>
<dbReference type="PANTHER" id="PTHR45903:SF1">
    <property type="entry name" value="GLUTAMATE-RICH WD REPEAT-CONTAINING PROTEIN 1"/>
    <property type="match status" value="1"/>
</dbReference>
<evidence type="ECO:0000259" key="7">
    <source>
        <dbReference type="SMART" id="SM00596"/>
    </source>
</evidence>
<feature type="compositionally biased region" description="Polar residues" evidence="6">
    <location>
        <begin position="357"/>
        <end position="366"/>
    </location>
</feature>
<dbReference type="SMART" id="SM00596">
    <property type="entry name" value="PRE_C2HC"/>
    <property type="match status" value="1"/>
</dbReference>
<dbReference type="InterPro" id="IPR015943">
    <property type="entry name" value="WD40/YVTN_repeat-like_dom_sf"/>
</dbReference>
<dbReference type="PANTHER" id="PTHR45903">
    <property type="entry name" value="GLUTAMATE-RICH WD REPEAT-CONTAINING PROTEIN 1"/>
    <property type="match status" value="1"/>
</dbReference>